<reference evidence="4" key="1">
    <citation type="submission" date="2020-07" db="EMBL/GenBank/DDBJ databases">
        <title>Complete genome sequencing of Clostridia bacterium strain 12CBH8.</title>
        <authorList>
            <person name="Sakamoto M."/>
            <person name="Murakami T."/>
            <person name="Mori H."/>
        </authorList>
    </citation>
    <scope>NUCLEOTIDE SEQUENCE [LARGE SCALE GENOMIC DNA]</scope>
    <source>
        <strain evidence="4">12CBH8</strain>
    </source>
</reference>
<dbReference type="KEGG" id="sman:C12CBH8_04420"/>
<feature type="transmembrane region" description="Helical" evidence="2">
    <location>
        <begin position="468"/>
        <end position="484"/>
    </location>
</feature>
<keyword evidence="2" id="KW-0472">Membrane</keyword>
<feature type="transmembrane region" description="Helical" evidence="2">
    <location>
        <begin position="404"/>
        <end position="426"/>
    </location>
</feature>
<feature type="transmembrane region" description="Helical" evidence="2">
    <location>
        <begin position="95"/>
        <end position="114"/>
    </location>
</feature>
<evidence type="ECO:0000313" key="4">
    <source>
        <dbReference type="Proteomes" id="UP000593890"/>
    </source>
</evidence>
<feature type="compositionally biased region" description="Acidic residues" evidence="1">
    <location>
        <begin position="501"/>
        <end position="512"/>
    </location>
</feature>
<accession>A0A7I8D3J5</accession>
<feature type="transmembrane region" description="Helical" evidence="2">
    <location>
        <begin position="36"/>
        <end position="57"/>
    </location>
</feature>
<sequence length="512" mass="58179">MLKNALQFFRKYWLFFLIAAQPLLDILAFWQQNSIGTAAGVLRLAVMVVLPVHILITSKHKKKFLIAMGVIALFSVLHILNGFRVGYISLFQDVAYLLRVIQMPVLAICFIHYIRDEKTRDIVNYGFLASGTIIVVTTAIAHLTGTGVYTYVHYNVGWTGWISNANSQSIIIISLAPIVLYYAVKSRRKLLTIAVPIVVFATLILNGTKACYYSSFLIFGGFAVFLLLEYLIKRKDGKKLPVIALCLFTVLLILTKVVYPYTPRAQVDDSYESSVTTTQEEVDKDLEKIHPNKKPSDSSGTQEPEPLTPEEIMADPVLKQQVIEIYKDKLDKGLVERFGIEKVLEEYGVTPAAYELSDMRMKKLIYAHLLWEESDFLTKLVGFEYTQIDTGESYDLENDWPAIYYYYGYIGLALYILFIAYFAFLIIKRLIKDWKGSLNLYNFALLITLGLQLGLAQYSGAILRRPNVSIYLSLILALIYYQTVRAPLSKKRKKDSSPDSVDADIPELPEEH</sequence>
<feature type="transmembrane region" description="Helical" evidence="2">
    <location>
        <begin position="190"/>
        <end position="206"/>
    </location>
</feature>
<organism evidence="3 4">
    <name type="scientific">Solibaculum mannosilyticum</name>
    <dbReference type="NCBI Taxonomy" id="2780922"/>
    <lineage>
        <taxon>Bacteria</taxon>
        <taxon>Bacillati</taxon>
        <taxon>Bacillota</taxon>
        <taxon>Clostridia</taxon>
        <taxon>Eubacteriales</taxon>
        <taxon>Oscillospiraceae</taxon>
        <taxon>Solibaculum</taxon>
    </lineage>
</organism>
<dbReference type="Proteomes" id="UP000593890">
    <property type="component" value="Chromosome"/>
</dbReference>
<evidence type="ECO:0000256" key="2">
    <source>
        <dbReference type="SAM" id="Phobius"/>
    </source>
</evidence>
<evidence type="ECO:0008006" key="5">
    <source>
        <dbReference type="Google" id="ProtNLM"/>
    </source>
</evidence>
<dbReference type="Pfam" id="PF13425">
    <property type="entry name" value="O-antigen_lig"/>
    <property type="match status" value="1"/>
</dbReference>
<feature type="transmembrane region" description="Helical" evidence="2">
    <location>
        <begin position="212"/>
        <end position="228"/>
    </location>
</feature>
<keyword evidence="4" id="KW-1185">Reference proteome</keyword>
<feature type="transmembrane region" description="Helical" evidence="2">
    <location>
        <begin position="64"/>
        <end position="83"/>
    </location>
</feature>
<proteinExistence type="predicted"/>
<feature type="region of interest" description="Disordered" evidence="1">
    <location>
        <begin position="490"/>
        <end position="512"/>
    </location>
</feature>
<dbReference type="RefSeq" id="WP_215533445.1">
    <property type="nucleotide sequence ID" value="NZ_AP023321.1"/>
</dbReference>
<feature type="transmembrane region" description="Helical" evidence="2">
    <location>
        <begin position="12"/>
        <end position="30"/>
    </location>
</feature>
<feature type="transmembrane region" description="Helical" evidence="2">
    <location>
        <begin position="438"/>
        <end position="456"/>
    </location>
</feature>
<keyword evidence="2" id="KW-0812">Transmembrane</keyword>
<feature type="transmembrane region" description="Helical" evidence="2">
    <location>
        <begin position="126"/>
        <end position="145"/>
    </location>
</feature>
<feature type="region of interest" description="Disordered" evidence="1">
    <location>
        <begin position="279"/>
        <end position="310"/>
    </location>
</feature>
<protein>
    <recommendedName>
        <fullName evidence="5">O-antigen ligase domain-containing protein</fullName>
    </recommendedName>
</protein>
<evidence type="ECO:0000313" key="3">
    <source>
        <dbReference type="EMBL" id="BCI59803.1"/>
    </source>
</evidence>
<dbReference type="AlphaFoldDB" id="A0A7I8D3J5"/>
<name>A0A7I8D3J5_9FIRM</name>
<gene>
    <name evidence="3" type="ORF">C12CBH8_04420</name>
</gene>
<feature type="transmembrane region" description="Helical" evidence="2">
    <location>
        <begin position="240"/>
        <end position="259"/>
    </location>
</feature>
<feature type="transmembrane region" description="Helical" evidence="2">
    <location>
        <begin position="165"/>
        <end position="183"/>
    </location>
</feature>
<dbReference type="InterPro" id="IPR049504">
    <property type="entry name" value="O-antigen_lig"/>
</dbReference>
<dbReference type="EMBL" id="AP023321">
    <property type="protein sequence ID" value="BCI59803.1"/>
    <property type="molecule type" value="Genomic_DNA"/>
</dbReference>
<evidence type="ECO:0000256" key="1">
    <source>
        <dbReference type="SAM" id="MobiDB-lite"/>
    </source>
</evidence>
<keyword evidence="2" id="KW-1133">Transmembrane helix</keyword>
<feature type="compositionally biased region" description="Basic and acidic residues" evidence="1">
    <location>
        <begin position="285"/>
        <end position="296"/>
    </location>
</feature>